<keyword evidence="7 11" id="KW-0812">Transmembrane</keyword>
<feature type="transmembrane region" description="Helical" evidence="12">
    <location>
        <begin position="171"/>
        <end position="194"/>
    </location>
</feature>
<feature type="transmembrane region" description="Helical" evidence="12">
    <location>
        <begin position="384"/>
        <end position="405"/>
    </location>
</feature>
<keyword evidence="8 12" id="KW-1133">Transmembrane helix</keyword>
<evidence type="ECO:0000256" key="4">
    <source>
        <dbReference type="ARBA" id="ARBA00022448"/>
    </source>
</evidence>
<organism evidence="14 15">
    <name type="scientific">Silvanigrella aquatica</name>
    <dbReference type="NCBI Taxonomy" id="1915309"/>
    <lineage>
        <taxon>Bacteria</taxon>
        <taxon>Pseudomonadati</taxon>
        <taxon>Bdellovibrionota</taxon>
        <taxon>Oligoflexia</taxon>
        <taxon>Silvanigrellales</taxon>
        <taxon>Silvanigrellaceae</taxon>
        <taxon>Silvanigrella</taxon>
    </lineage>
</organism>
<dbReference type="EMBL" id="CP017834">
    <property type="protein sequence ID" value="APJ03276.1"/>
    <property type="molecule type" value="Genomic_DNA"/>
</dbReference>
<dbReference type="PANTHER" id="PTHR30012">
    <property type="entry name" value="GENERAL SECRETION PATHWAY PROTEIN"/>
    <property type="match status" value="1"/>
</dbReference>
<keyword evidence="9 12" id="KW-0472">Membrane</keyword>
<dbReference type="InterPro" id="IPR001992">
    <property type="entry name" value="T2SS_GspF/T4SS_PilC_CS"/>
</dbReference>
<keyword evidence="6" id="KW-0997">Cell inner membrane</keyword>
<feature type="domain" description="Type II secretion system protein GspF" evidence="13">
    <location>
        <begin position="76"/>
        <end position="198"/>
    </location>
</feature>
<evidence type="ECO:0000256" key="2">
    <source>
        <dbReference type="ARBA" id="ARBA00004429"/>
    </source>
</evidence>
<dbReference type="Pfam" id="PF00482">
    <property type="entry name" value="T2SSF"/>
    <property type="match status" value="2"/>
</dbReference>
<dbReference type="InterPro" id="IPR003004">
    <property type="entry name" value="GspF/PilC"/>
</dbReference>
<dbReference type="GO" id="GO:0015628">
    <property type="term" value="P:protein secretion by the type II secretion system"/>
    <property type="evidence" value="ECO:0007669"/>
    <property type="project" value="TreeGrafter"/>
</dbReference>
<evidence type="ECO:0000313" key="15">
    <source>
        <dbReference type="Proteomes" id="UP000184731"/>
    </source>
</evidence>
<comment type="subcellular location">
    <subcellularLocation>
        <location evidence="2">Cell inner membrane</location>
        <topology evidence="2">Multi-pass membrane protein</topology>
    </subcellularLocation>
    <subcellularLocation>
        <location evidence="11">Cell membrane</location>
        <topology evidence="11">Multi-pass membrane protein</topology>
    </subcellularLocation>
</comment>
<evidence type="ECO:0000256" key="7">
    <source>
        <dbReference type="ARBA" id="ARBA00022692"/>
    </source>
</evidence>
<dbReference type="PANTHER" id="PTHR30012:SF0">
    <property type="entry name" value="TYPE II SECRETION SYSTEM PROTEIN F-RELATED"/>
    <property type="match status" value="1"/>
</dbReference>
<evidence type="ECO:0000256" key="6">
    <source>
        <dbReference type="ARBA" id="ARBA00022519"/>
    </source>
</evidence>
<dbReference type="KEGG" id="saqi:AXG55_04910"/>
<evidence type="ECO:0000259" key="13">
    <source>
        <dbReference type="Pfam" id="PF00482"/>
    </source>
</evidence>
<dbReference type="InterPro" id="IPR042094">
    <property type="entry name" value="T2SS_GspF_sf"/>
</dbReference>
<dbReference type="FunFam" id="1.20.81.30:FF:000001">
    <property type="entry name" value="Type II secretion system protein F"/>
    <property type="match status" value="2"/>
</dbReference>
<keyword evidence="15" id="KW-1185">Reference proteome</keyword>
<keyword evidence="4 11" id="KW-0813">Transport</keyword>
<protein>
    <recommendedName>
        <fullName evidence="10">General secretion pathway protein F</fullName>
    </recommendedName>
</protein>
<dbReference type="PROSITE" id="PS00874">
    <property type="entry name" value="T2SP_F"/>
    <property type="match status" value="1"/>
</dbReference>
<name>A0A1L4CZ99_9BACT</name>
<evidence type="ECO:0000256" key="3">
    <source>
        <dbReference type="ARBA" id="ARBA00005745"/>
    </source>
</evidence>
<reference evidence="14 15" key="1">
    <citation type="submission" date="2016-10" db="EMBL/GenBank/DDBJ databases">
        <title>Silvanigrella aquatica sp. nov., isolated from a freshwater lake located in the Black Forest, Germany, description of Silvanigrellaceae fam. nov., Silvanigrellales ord. nov., reclassification of the order Bdellovibrionales in the class Oligoflexia, reclassification of the families Bacteriovoracaceae and Halobacteriovoraceae in the new order Bacteriovoracales ord. nov., and reclassification of the family Pseudobacteriovoracaceae in the order Oligoflexiales.</title>
        <authorList>
            <person name="Hahn M.W."/>
            <person name="Schmidt J."/>
            <person name="Koll U."/>
            <person name="Rohde M."/>
            <person name="Verbag S."/>
            <person name="Pitt A."/>
            <person name="Nakai R."/>
            <person name="Naganuma T."/>
            <person name="Lang E."/>
        </authorList>
    </citation>
    <scope>NUCLEOTIDE SEQUENCE [LARGE SCALE GENOMIC DNA]</scope>
    <source>
        <strain evidence="14 15">MWH-Nonnen-W8red</strain>
    </source>
</reference>
<evidence type="ECO:0000256" key="10">
    <source>
        <dbReference type="ARBA" id="ARBA00030750"/>
    </source>
</evidence>
<sequence>MPMYFYRGQHSKTGKKIKAYIEAESPKDAKLKLKKQSIYVIEMRLDSRASAAEGNTSIIAILNRKPPKPEDIAIATKQFAILLRSAVDINDALRAISEQVENEELKSVYIKIRELVSEGKSLSDAHKNFPKVFSSIYINMIAAAEKAGALPLVMQRLSEFISYQIEIKRKVVGALTYPALMVVMAIAVVIYLFVKVMPQMTKSFSTLKVTLPWYTIIMNDISTWLQDWWLICIILLLGTLFALYSWSKTEKGRYKVDLFIYTAPIIGPLIQKVTVSRFSKTLSTILSSGVRIVEGLQLTRKVVGNTVMEKALDEAIVKVQDGDKLATALERTGRFPTMVIHMLRTGEKTGQLEEMLVNISEVYDEDVNNQIVATTRLIEPAMMIFMAIIVFMMVMAVIGPMMAAMNQLH</sequence>
<feature type="transmembrane region" description="Helical" evidence="12">
    <location>
        <begin position="228"/>
        <end position="246"/>
    </location>
</feature>
<dbReference type="InterPro" id="IPR018076">
    <property type="entry name" value="T2SS_GspF_dom"/>
</dbReference>
<comment type="function">
    <text evidence="1">Component of the type II secretion system inner membrane complex required for the energy-dependent secretion of extracellular factors such as proteases and toxins from the periplasm.</text>
</comment>
<evidence type="ECO:0000256" key="5">
    <source>
        <dbReference type="ARBA" id="ARBA00022475"/>
    </source>
</evidence>
<gene>
    <name evidence="14" type="ORF">AXG55_04910</name>
</gene>
<feature type="domain" description="Type II secretion system protein GspF" evidence="13">
    <location>
        <begin position="278"/>
        <end position="400"/>
    </location>
</feature>
<dbReference type="Gene3D" id="1.20.81.30">
    <property type="entry name" value="Type II secretion system (T2SS), domain F"/>
    <property type="match status" value="2"/>
</dbReference>
<dbReference type="PRINTS" id="PR00812">
    <property type="entry name" value="BCTERIALGSPF"/>
</dbReference>
<accession>A0A1L4CZ99</accession>
<evidence type="ECO:0000313" key="14">
    <source>
        <dbReference type="EMBL" id="APJ03276.1"/>
    </source>
</evidence>
<dbReference type="RefSeq" id="WP_148697007.1">
    <property type="nucleotide sequence ID" value="NZ_CP017834.1"/>
</dbReference>
<evidence type="ECO:0000256" key="1">
    <source>
        <dbReference type="ARBA" id="ARBA00002684"/>
    </source>
</evidence>
<dbReference type="GO" id="GO:0005886">
    <property type="term" value="C:plasma membrane"/>
    <property type="evidence" value="ECO:0007669"/>
    <property type="project" value="UniProtKB-SubCell"/>
</dbReference>
<evidence type="ECO:0000256" key="12">
    <source>
        <dbReference type="SAM" id="Phobius"/>
    </source>
</evidence>
<dbReference type="STRING" id="1915309.AXG55_04910"/>
<evidence type="ECO:0000256" key="11">
    <source>
        <dbReference type="RuleBase" id="RU003923"/>
    </source>
</evidence>
<dbReference type="AlphaFoldDB" id="A0A1L4CZ99"/>
<dbReference type="OrthoDB" id="5297636at2"/>
<evidence type="ECO:0000256" key="8">
    <source>
        <dbReference type="ARBA" id="ARBA00022989"/>
    </source>
</evidence>
<keyword evidence="5" id="KW-1003">Cell membrane</keyword>
<proteinExistence type="inferred from homology"/>
<dbReference type="Proteomes" id="UP000184731">
    <property type="component" value="Chromosome"/>
</dbReference>
<comment type="similarity">
    <text evidence="3 11">Belongs to the GSP F family.</text>
</comment>
<evidence type="ECO:0000256" key="9">
    <source>
        <dbReference type="ARBA" id="ARBA00023136"/>
    </source>
</evidence>